<dbReference type="PROSITE" id="PS51186">
    <property type="entry name" value="GNAT"/>
    <property type="match status" value="1"/>
</dbReference>
<sequence>MSASVTLAGEANAELCLALMEKHHTEQGFPYDDAHRIAVASPLLAGNPLGAIWLIGPARAPLGYVLVTFAWSVDAGGMVGWISEIYMRPSVRKRGIGTETLHAIAIALRTGGVKALHAEIGEADNPLLHFWKRVGFRPDSTRSVVTDILS</sequence>
<dbReference type="SUPFAM" id="SSF55729">
    <property type="entry name" value="Acyl-CoA N-acyltransferases (Nat)"/>
    <property type="match status" value="1"/>
</dbReference>
<gene>
    <name evidence="2" type="ORF">FHS72_001667</name>
</gene>
<organism evidence="2 3">
    <name type="scientific">Yoonia ponticola</name>
    <dbReference type="NCBI Taxonomy" id="1524255"/>
    <lineage>
        <taxon>Bacteria</taxon>
        <taxon>Pseudomonadati</taxon>
        <taxon>Pseudomonadota</taxon>
        <taxon>Alphaproteobacteria</taxon>
        <taxon>Rhodobacterales</taxon>
        <taxon>Paracoccaceae</taxon>
        <taxon>Yoonia</taxon>
    </lineage>
</organism>
<keyword evidence="3" id="KW-1185">Reference proteome</keyword>
<protein>
    <submittedName>
        <fullName evidence="2">GNAT superfamily N-acetyltransferase</fullName>
    </submittedName>
</protein>
<dbReference type="RefSeq" id="WP_183527934.1">
    <property type="nucleotide sequence ID" value="NZ_JACIJM010000004.1"/>
</dbReference>
<dbReference type="Gene3D" id="3.40.630.30">
    <property type="match status" value="1"/>
</dbReference>
<proteinExistence type="predicted"/>
<dbReference type="GO" id="GO:0016747">
    <property type="term" value="F:acyltransferase activity, transferring groups other than amino-acyl groups"/>
    <property type="evidence" value="ECO:0007669"/>
    <property type="project" value="InterPro"/>
</dbReference>
<dbReference type="Proteomes" id="UP000535415">
    <property type="component" value="Unassembled WGS sequence"/>
</dbReference>
<name>A0A7W9BK58_9RHOB</name>
<feature type="domain" description="N-acetyltransferase" evidence="1">
    <location>
        <begin position="3"/>
        <end position="150"/>
    </location>
</feature>
<dbReference type="AlphaFoldDB" id="A0A7W9BK58"/>
<dbReference type="CDD" id="cd04301">
    <property type="entry name" value="NAT_SF"/>
    <property type="match status" value="1"/>
</dbReference>
<accession>A0A7W9BK58</accession>
<dbReference type="InterPro" id="IPR000182">
    <property type="entry name" value="GNAT_dom"/>
</dbReference>
<keyword evidence="2" id="KW-0808">Transferase</keyword>
<dbReference type="InterPro" id="IPR016181">
    <property type="entry name" value="Acyl_CoA_acyltransferase"/>
</dbReference>
<evidence type="ECO:0000313" key="3">
    <source>
        <dbReference type="Proteomes" id="UP000535415"/>
    </source>
</evidence>
<dbReference type="EMBL" id="JACIJM010000004">
    <property type="protein sequence ID" value="MBB5722043.1"/>
    <property type="molecule type" value="Genomic_DNA"/>
</dbReference>
<evidence type="ECO:0000313" key="2">
    <source>
        <dbReference type="EMBL" id="MBB5722043.1"/>
    </source>
</evidence>
<evidence type="ECO:0000259" key="1">
    <source>
        <dbReference type="PROSITE" id="PS51186"/>
    </source>
</evidence>
<reference evidence="2 3" key="1">
    <citation type="submission" date="2020-08" db="EMBL/GenBank/DDBJ databases">
        <title>Genomic Encyclopedia of Type Strains, Phase IV (KMG-IV): sequencing the most valuable type-strain genomes for metagenomic binning, comparative biology and taxonomic classification.</title>
        <authorList>
            <person name="Goeker M."/>
        </authorList>
    </citation>
    <scope>NUCLEOTIDE SEQUENCE [LARGE SCALE GENOMIC DNA]</scope>
    <source>
        <strain evidence="2 3">DSM 101064</strain>
    </source>
</reference>
<comment type="caution">
    <text evidence="2">The sequence shown here is derived from an EMBL/GenBank/DDBJ whole genome shotgun (WGS) entry which is preliminary data.</text>
</comment>
<dbReference type="Pfam" id="PF00583">
    <property type="entry name" value="Acetyltransf_1"/>
    <property type="match status" value="1"/>
</dbReference>